<dbReference type="Proteomes" id="UP000018680">
    <property type="component" value="Chromosome"/>
</dbReference>
<dbReference type="PANTHER" id="PTHR36926:SF1">
    <property type="entry name" value="COLICIN V PRODUCTION PROTEIN"/>
    <property type="match status" value="1"/>
</dbReference>
<reference evidence="6 7" key="1">
    <citation type="journal article" date="2015" name="Stand. Genomic Sci.">
        <title>Complete genome sequence and description of Salinispira pacifica gen. nov., sp. nov., a novel spirochaete isolated form a hypersaline microbial mat.</title>
        <authorList>
            <person name="Ben Hania W."/>
            <person name="Joseph M."/>
            <person name="Schumann P."/>
            <person name="Bunk B."/>
            <person name="Fiebig A."/>
            <person name="Sproer C."/>
            <person name="Klenk H.P."/>
            <person name="Fardeau M.L."/>
            <person name="Spring S."/>
        </authorList>
    </citation>
    <scope>NUCLEOTIDE SEQUENCE [LARGE SCALE GENOMIC DNA]</scope>
    <source>
        <strain evidence="6 7">L21-RPul-D2</strain>
    </source>
</reference>
<protein>
    <submittedName>
        <fullName evidence="6">Colicin V production family protein</fullName>
    </submittedName>
</protein>
<dbReference type="PANTHER" id="PTHR36926">
    <property type="entry name" value="COLICIN V PRODUCTION PROTEIN"/>
    <property type="match status" value="1"/>
</dbReference>
<keyword evidence="3 5" id="KW-1133">Transmembrane helix</keyword>
<evidence type="ECO:0000256" key="3">
    <source>
        <dbReference type="ARBA" id="ARBA00022989"/>
    </source>
</evidence>
<dbReference type="GO" id="GO:0016020">
    <property type="term" value="C:membrane"/>
    <property type="evidence" value="ECO:0007669"/>
    <property type="project" value="UniProtKB-SubCell"/>
</dbReference>
<evidence type="ECO:0000256" key="1">
    <source>
        <dbReference type="ARBA" id="ARBA00004141"/>
    </source>
</evidence>
<feature type="transmembrane region" description="Helical" evidence="5">
    <location>
        <begin position="30"/>
        <end position="50"/>
    </location>
</feature>
<name>V5WFK0_9SPIO</name>
<keyword evidence="2 5" id="KW-0812">Transmembrane</keyword>
<evidence type="ECO:0000256" key="4">
    <source>
        <dbReference type="ARBA" id="ARBA00023136"/>
    </source>
</evidence>
<comment type="subcellular location">
    <subcellularLocation>
        <location evidence="1">Membrane</location>
        <topology evidence="1">Multi-pass membrane protein</topology>
    </subcellularLocation>
</comment>
<dbReference type="HOGENOM" id="CLU_129914_0_0_12"/>
<keyword evidence="7" id="KW-1185">Reference proteome</keyword>
<feature type="transmembrane region" description="Helical" evidence="5">
    <location>
        <begin position="103"/>
        <end position="125"/>
    </location>
</feature>
<sequence>MNMSPLDIVFLLVLAVIVIRAMIRGFVEEFGSVAAFFLGVMAAFLFSGLVAQLLEGVMGQTVWNQVVAFLGLFILTYLLVKLFEAGLRNLIERAELENLDRALGFFLGLVEAVLVVFILVFLLYIQPFFEVDALIMESWFGRVLSPFFPYAAEMITGGRG</sequence>
<dbReference type="Pfam" id="PF02674">
    <property type="entry name" value="Colicin_V"/>
    <property type="match status" value="1"/>
</dbReference>
<gene>
    <name evidence="6" type="ORF">L21SP2_0919</name>
</gene>
<dbReference type="AlphaFoldDB" id="V5WFK0"/>
<dbReference type="GO" id="GO:0009403">
    <property type="term" value="P:toxin biosynthetic process"/>
    <property type="evidence" value="ECO:0007669"/>
    <property type="project" value="InterPro"/>
</dbReference>
<dbReference type="KEGG" id="slr:L21SP2_0919"/>
<accession>V5WFK0</accession>
<dbReference type="EMBL" id="CP006939">
    <property type="protein sequence ID" value="AHC14339.1"/>
    <property type="molecule type" value="Genomic_DNA"/>
</dbReference>
<keyword evidence="4 5" id="KW-0472">Membrane</keyword>
<proteinExistence type="predicted"/>
<evidence type="ECO:0000313" key="6">
    <source>
        <dbReference type="EMBL" id="AHC14339.1"/>
    </source>
</evidence>
<evidence type="ECO:0000256" key="2">
    <source>
        <dbReference type="ARBA" id="ARBA00022692"/>
    </source>
</evidence>
<feature type="transmembrane region" description="Helical" evidence="5">
    <location>
        <begin position="6"/>
        <end position="23"/>
    </location>
</feature>
<dbReference type="STRING" id="1307761.L21SP2_0919"/>
<evidence type="ECO:0000256" key="5">
    <source>
        <dbReference type="SAM" id="Phobius"/>
    </source>
</evidence>
<organism evidence="6 7">
    <name type="scientific">Salinispira pacifica</name>
    <dbReference type="NCBI Taxonomy" id="1307761"/>
    <lineage>
        <taxon>Bacteria</taxon>
        <taxon>Pseudomonadati</taxon>
        <taxon>Spirochaetota</taxon>
        <taxon>Spirochaetia</taxon>
        <taxon>Spirochaetales</taxon>
        <taxon>Spirochaetaceae</taxon>
        <taxon>Salinispira</taxon>
    </lineage>
</organism>
<evidence type="ECO:0000313" key="7">
    <source>
        <dbReference type="Proteomes" id="UP000018680"/>
    </source>
</evidence>
<dbReference type="InterPro" id="IPR003825">
    <property type="entry name" value="Colicin-V_CvpA"/>
</dbReference>
<feature type="transmembrane region" description="Helical" evidence="5">
    <location>
        <begin position="62"/>
        <end position="83"/>
    </location>
</feature>
<dbReference type="RefSeq" id="WP_024267270.1">
    <property type="nucleotide sequence ID" value="NC_023035.1"/>
</dbReference>
<dbReference type="eggNOG" id="COG1286">
    <property type="taxonomic scope" value="Bacteria"/>
</dbReference>
<dbReference type="InterPro" id="IPR052719">
    <property type="entry name" value="CvpA-like"/>
</dbReference>